<keyword evidence="12" id="KW-1185">Reference proteome</keyword>
<name>A0A7H8R5V9_TALRU</name>
<evidence type="ECO:0000256" key="6">
    <source>
        <dbReference type="ARBA" id="ARBA00023004"/>
    </source>
</evidence>
<dbReference type="InterPro" id="IPR050121">
    <property type="entry name" value="Cytochrome_P450_monoxygenase"/>
</dbReference>
<keyword evidence="3 8" id="KW-0349">Heme</keyword>
<dbReference type="GeneID" id="55996390"/>
<evidence type="ECO:0000256" key="2">
    <source>
        <dbReference type="ARBA" id="ARBA00010617"/>
    </source>
</evidence>
<evidence type="ECO:0000256" key="9">
    <source>
        <dbReference type="RuleBase" id="RU000461"/>
    </source>
</evidence>
<dbReference type="GO" id="GO:0016705">
    <property type="term" value="F:oxidoreductase activity, acting on paired donors, with incorporation or reduction of molecular oxygen"/>
    <property type="evidence" value="ECO:0007669"/>
    <property type="project" value="InterPro"/>
</dbReference>
<dbReference type="InterPro" id="IPR036396">
    <property type="entry name" value="Cyt_P450_sf"/>
</dbReference>
<evidence type="ECO:0000313" key="12">
    <source>
        <dbReference type="Proteomes" id="UP000509510"/>
    </source>
</evidence>
<dbReference type="KEGG" id="trg:TRUGW13939_08906"/>
<keyword evidence="5 9" id="KW-0560">Oxidoreductase</keyword>
<dbReference type="InterPro" id="IPR001128">
    <property type="entry name" value="Cyt_P450"/>
</dbReference>
<dbReference type="InterPro" id="IPR002401">
    <property type="entry name" value="Cyt_P450_E_grp-I"/>
</dbReference>
<dbReference type="PROSITE" id="PS00086">
    <property type="entry name" value="CYTOCHROME_P450"/>
    <property type="match status" value="1"/>
</dbReference>
<sequence>MAITEVNLWFAAGVLFAVYLATTIVYRLYFHPLAKFPGPTLAAITDYWELYQDFFREEGGHLYLELDKLHEKYGPVVRIRPNEVHVKDSHWMDVLYPGSLERRDRDPLVGTAIGTPYATIGTGPHALHRIRKAAIAPFFSSRSVAEMEEMLQDRASIFCQTLENQISKVLDMRVFFFAWTTDFITGQIFGNSAGVFWDGERAHNYFDIMFDFSGKFPLTKHFPWLVTMGLALPLAAWKILFPSLVPYVSIYKDLLDRAQNACIAHTDKSNVNPKDGKEDIFETILTSDLPPEEKTPKRMANEVFNLLVAGSLTTAKTATYGIFHVLANPDIYERARAELKEAIPDNKSMPSLKTLQKLPVLTAIIKETNRLGCVVTTRFPMISPNKDLQHGETAIPAGSSISMTYCKAGMDPSIFAEPNEFRPDRWIAGEQKPHDYDHYVLPFGRGSRVCIGAHLAYAQLYLLLAYAFRFFDMELYDTTRERDIDIKGGGPLGEPTRSTKGVRVRVKGVVA</sequence>
<proteinExistence type="inferred from homology"/>
<dbReference type="PANTHER" id="PTHR24305:SF157">
    <property type="entry name" value="N-ACETYLTRYPTOPHAN 6-HYDROXYLASE IVOC-RELATED"/>
    <property type="match status" value="1"/>
</dbReference>
<keyword evidence="10" id="KW-0812">Transmembrane</keyword>
<keyword evidence="6 8" id="KW-0408">Iron</keyword>
<keyword evidence="4 8" id="KW-0479">Metal-binding</keyword>
<dbReference type="CDD" id="cd11062">
    <property type="entry name" value="CYP58-like"/>
    <property type="match status" value="1"/>
</dbReference>
<evidence type="ECO:0000256" key="1">
    <source>
        <dbReference type="ARBA" id="ARBA00001971"/>
    </source>
</evidence>
<dbReference type="GO" id="GO:0020037">
    <property type="term" value="F:heme binding"/>
    <property type="evidence" value="ECO:0007669"/>
    <property type="project" value="InterPro"/>
</dbReference>
<dbReference type="Proteomes" id="UP000509510">
    <property type="component" value="Chromosome V"/>
</dbReference>
<dbReference type="AlphaFoldDB" id="A0A7H8R5V9"/>
<dbReference type="GO" id="GO:0005506">
    <property type="term" value="F:iron ion binding"/>
    <property type="evidence" value="ECO:0007669"/>
    <property type="project" value="InterPro"/>
</dbReference>
<keyword evidence="7 9" id="KW-0503">Monooxygenase</keyword>
<dbReference type="PANTHER" id="PTHR24305">
    <property type="entry name" value="CYTOCHROME P450"/>
    <property type="match status" value="1"/>
</dbReference>
<dbReference type="Gene3D" id="1.10.630.10">
    <property type="entry name" value="Cytochrome P450"/>
    <property type="match status" value="1"/>
</dbReference>
<evidence type="ECO:0000313" key="11">
    <source>
        <dbReference type="EMBL" id="QKX61750.1"/>
    </source>
</evidence>
<feature type="transmembrane region" description="Helical" evidence="10">
    <location>
        <begin position="6"/>
        <end position="29"/>
    </location>
</feature>
<reference evidence="12" key="1">
    <citation type="submission" date="2020-06" db="EMBL/GenBank/DDBJ databases">
        <title>A chromosome-scale genome assembly of Talaromyces rugulosus W13939.</title>
        <authorList>
            <person name="Wang B."/>
            <person name="Guo L."/>
            <person name="Ye K."/>
            <person name="Wang L."/>
        </authorList>
    </citation>
    <scope>NUCLEOTIDE SEQUENCE [LARGE SCALE GENOMIC DNA]</scope>
    <source>
        <strain evidence="12">W13939</strain>
    </source>
</reference>
<dbReference type="OrthoDB" id="3945418at2759"/>
<dbReference type="InterPro" id="IPR017972">
    <property type="entry name" value="Cyt_P450_CS"/>
</dbReference>
<feature type="binding site" description="axial binding residue" evidence="8">
    <location>
        <position position="450"/>
    </location>
    <ligand>
        <name>heme</name>
        <dbReference type="ChEBI" id="CHEBI:30413"/>
    </ligand>
    <ligandPart>
        <name>Fe</name>
        <dbReference type="ChEBI" id="CHEBI:18248"/>
    </ligandPart>
</feature>
<comment type="cofactor">
    <cofactor evidence="1 8">
        <name>heme</name>
        <dbReference type="ChEBI" id="CHEBI:30413"/>
    </cofactor>
</comment>
<dbReference type="EMBL" id="CP055902">
    <property type="protein sequence ID" value="QKX61750.1"/>
    <property type="molecule type" value="Genomic_DNA"/>
</dbReference>
<protein>
    <recommendedName>
        <fullName evidence="13">Cytochrome P450</fullName>
    </recommendedName>
</protein>
<dbReference type="GO" id="GO:0004497">
    <property type="term" value="F:monooxygenase activity"/>
    <property type="evidence" value="ECO:0007669"/>
    <property type="project" value="UniProtKB-KW"/>
</dbReference>
<dbReference type="RefSeq" id="XP_035347924.1">
    <property type="nucleotide sequence ID" value="XM_035492031.1"/>
</dbReference>
<evidence type="ECO:0000256" key="7">
    <source>
        <dbReference type="ARBA" id="ARBA00023033"/>
    </source>
</evidence>
<evidence type="ECO:0000256" key="5">
    <source>
        <dbReference type="ARBA" id="ARBA00023002"/>
    </source>
</evidence>
<dbReference type="PRINTS" id="PR00463">
    <property type="entry name" value="EP450I"/>
</dbReference>
<evidence type="ECO:0000256" key="10">
    <source>
        <dbReference type="SAM" id="Phobius"/>
    </source>
</evidence>
<evidence type="ECO:0000256" key="8">
    <source>
        <dbReference type="PIRSR" id="PIRSR602401-1"/>
    </source>
</evidence>
<comment type="similarity">
    <text evidence="2 9">Belongs to the cytochrome P450 family.</text>
</comment>
<gene>
    <name evidence="11" type="ORF">TRUGW13939_08906</name>
</gene>
<dbReference type="PRINTS" id="PR00385">
    <property type="entry name" value="P450"/>
</dbReference>
<evidence type="ECO:0008006" key="13">
    <source>
        <dbReference type="Google" id="ProtNLM"/>
    </source>
</evidence>
<evidence type="ECO:0000256" key="3">
    <source>
        <dbReference type="ARBA" id="ARBA00022617"/>
    </source>
</evidence>
<keyword evidence="10" id="KW-0472">Membrane</keyword>
<accession>A0A7H8R5V9</accession>
<dbReference type="Pfam" id="PF00067">
    <property type="entry name" value="p450"/>
    <property type="match status" value="1"/>
</dbReference>
<keyword evidence="10" id="KW-1133">Transmembrane helix</keyword>
<dbReference type="SUPFAM" id="SSF48264">
    <property type="entry name" value="Cytochrome P450"/>
    <property type="match status" value="1"/>
</dbReference>
<evidence type="ECO:0000256" key="4">
    <source>
        <dbReference type="ARBA" id="ARBA00022723"/>
    </source>
</evidence>
<organism evidence="11 12">
    <name type="scientific">Talaromyces rugulosus</name>
    <name type="common">Penicillium rugulosum</name>
    <dbReference type="NCBI Taxonomy" id="121627"/>
    <lineage>
        <taxon>Eukaryota</taxon>
        <taxon>Fungi</taxon>
        <taxon>Dikarya</taxon>
        <taxon>Ascomycota</taxon>
        <taxon>Pezizomycotina</taxon>
        <taxon>Eurotiomycetes</taxon>
        <taxon>Eurotiomycetidae</taxon>
        <taxon>Eurotiales</taxon>
        <taxon>Trichocomaceae</taxon>
        <taxon>Talaromyces</taxon>
        <taxon>Talaromyces sect. Islandici</taxon>
    </lineage>
</organism>